<dbReference type="AlphaFoldDB" id="A0A5N6L690"/>
<keyword evidence="3" id="KW-1185">Reference proteome</keyword>
<dbReference type="Proteomes" id="UP000327013">
    <property type="component" value="Unassembled WGS sequence"/>
</dbReference>
<organism evidence="2 3">
    <name type="scientific">Carpinus fangiana</name>
    <dbReference type="NCBI Taxonomy" id="176857"/>
    <lineage>
        <taxon>Eukaryota</taxon>
        <taxon>Viridiplantae</taxon>
        <taxon>Streptophyta</taxon>
        <taxon>Embryophyta</taxon>
        <taxon>Tracheophyta</taxon>
        <taxon>Spermatophyta</taxon>
        <taxon>Magnoliopsida</taxon>
        <taxon>eudicotyledons</taxon>
        <taxon>Gunneridae</taxon>
        <taxon>Pentapetalae</taxon>
        <taxon>rosids</taxon>
        <taxon>fabids</taxon>
        <taxon>Fagales</taxon>
        <taxon>Betulaceae</taxon>
        <taxon>Carpinus</taxon>
    </lineage>
</organism>
<accession>A0A5N6L690</accession>
<evidence type="ECO:0000313" key="2">
    <source>
        <dbReference type="EMBL" id="KAC3006535.1"/>
    </source>
</evidence>
<sequence>MGGGNMTGKETHGFGGNPTQRFHSRKASFHNSHFGVKAPTKTVECDNKEGEAIFGHQLGEEILEA</sequence>
<name>A0A5N6L690_9ROSI</name>
<dbReference type="EMBL" id="VIBQ01000774">
    <property type="protein sequence ID" value="KAC3006535.1"/>
    <property type="molecule type" value="Genomic_DNA"/>
</dbReference>
<reference evidence="2 3" key="1">
    <citation type="submission" date="2019-06" db="EMBL/GenBank/DDBJ databases">
        <title>A chromosomal-level reference genome of Carpinus fangiana (Coryloideae, Betulaceae).</title>
        <authorList>
            <person name="Yang X."/>
            <person name="Wang Z."/>
            <person name="Zhang L."/>
            <person name="Hao G."/>
            <person name="Liu J."/>
            <person name="Yang Y."/>
        </authorList>
    </citation>
    <scope>NUCLEOTIDE SEQUENCE [LARGE SCALE GENOMIC DNA]</scope>
    <source>
        <strain evidence="2">Cfa_2016G</strain>
        <tissue evidence="2">Leaf</tissue>
    </source>
</reference>
<feature type="region of interest" description="Disordered" evidence="1">
    <location>
        <begin position="1"/>
        <end position="35"/>
    </location>
</feature>
<gene>
    <name evidence="2" type="ORF">FH972_027191</name>
</gene>
<proteinExistence type="predicted"/>
<evidence type="ECO:0000256" key="1">
    <source>
        <dbReference type="SAM" id="MobiDB-lite"/>
    </source>
</evidence>
<protein>
    <submittedName>
        <fullName evidence="2">Uncharacterized protein</fullName>
    </submittedName>
</protein>
<comment type="caution">
    <text evidence="2">The sequence shown here is derived from an EMBL/GenBank/DDBJ whole genome shotgun (WGS) entry which is preliminary data.</text>
</comment>
<evidence type="ECO:0000313" key="3">
    <source>
        <dbReference type="Proteomes" id="UP000327013"/>
    </source>
</evidence>